<evidence type="ECO:0000256" key="5">
    <source>
        <dbReference type="ARBA" id="ARBA00023136"/>
    </source>
</evidence>
<dbReference type="EMBL" id="DYXT01000047">
    <property type="protein sequence ID" value="HJE39885.1"/>
    <property type="molecule type" value="Genomic_DNA"/>
</dbReference>
<dbReference type="Gene3D" id="1.10.520.20">
    <property type="entry name" value="N-terminal domain of the delta subunit of the F1F0-ATP synthase"/>
    <property type="match status" value="1"/>
</dbReference>
<reference evidence="8" key="1">
    <citation type="journal article" date="2021" name="PeerJ">
        <title>Extensive microbial diversity within the chicken gut microbiome revealed by metagenomics and culture.</title>
        <authorList>
            <person name="Gilroy R."/>
            <person name="Ravi A."/>
            <person name="Getino M."/>
            <person name="Pursley I."/>
            <person name="Horton D.L."/>
            <person name="Alikhan N.F."/>
            <person name="Baker D."/>
            <person name="Gharbi K."/>
            <person name="Hall N."/>
            <person name="Watson M."/>
            <person name="Adriaenssens E.M."/>
            <person name="Foster-Nyarko E."/>
            <person name="Jarju S."/>
            <person name="Secka A."/>
            <person name="Antonio M."/>
            <person name="Oren A."/>
            <person name="Chaudhuri R.R."/>
            <person name="La Ragione R."/>
            <person name="Hildebrand F."/>
            <person name="Pallen M.J."/>
        </authorList>
    </citation>
    <scope>NUCLEOTIDE SEQUENCE</scope>
    <source>
        <strain evidence="8">4100</strain>
    </source>
</reference>
<dbReference type="PANTHER" id="PTHR11910">
    <property type="entry name" value="ATP SYNTHASE DELTA CHAIN"/>
    <property type="match status" value="1"/>
</dbReference>
<keyword evidence="7" id="KW-1003">Cell membrane</keyword>
<keyword evidence="6 7" id="KW-0066">ATP synthesis</keyword>
<dbReference type="PRINTS" id="PR00125">
    <property type="entry name" value="ATPASEDELTA"/>
</dbReference>
<dbReference type="GO" id="GO:0045259">
    <property type="term" value="C:proton-transporting ATP synthase complex"/>
    <property type="evidence" value="ECO:0007669"/>
    <property type="project" value="UniProtKB-KW"/>
</dbReference>
<dbReference type="HAMAP" id="MF_01416">
    <property type="entry name" value="ATP_synth_delta_bact"/>
    <property type="match status" value="1"/>
</dbReference>
<proteinExistence type="inferred from homology"/>
<comment type="subcellular location">
    <subcellularLocation>
        <location evidence="7">Cell membrane</location>
        <topology evidence="7">Peripheral membrane protein</topology>
    </subcellularLocation>
    <subcellularLocation>
        <location evidence="1">Membrane</location>
    </subcellularLocation>
</comment>
<keyword evidence="3 7" id="KW-0375">Hydrogen ion transport</keyword>
<dbReference type="AlphaFoldDB" id="A0A921E9T5"/>
<evidence type="ECO:0000256" key="3">
    <source>
        <dbReference type="ARBA" id="ARBA00022781"/>
    </source>
</evidence>
<protein>
    <recommendedName>
        <fullName evidence="7">ATP synthase subunit delta</fullName>
    </recommendedName>
    <alternativeName>
        <fullName evidence="7">ATP synthase F(1) sector subunit delta</fullName>
    </alternativeName>
    <alternativeName>
        <fullName evidence="7">F-type ATPase subunit delta</fullName>
        <shortName evidence="7">F-ATPase subunit delta</shortName>
    </alternativeName>
</protein>
<dbReference type="NCBIfam" id="TIGR01145">
    <property type="entry name" value="ATP_synt_delta"/>
    <property type="match status" value="1"/>
</dbReference>
<dbReference type="Pfam" id="PF00213">
    <property type="entry name" value="OSCP"/>
    <property type="match status" value="1"/>
</dbReference>
<dbReference type="SUPFAM" id="SSF47928">
    <property type="entry name" value="N-terminal domain of the delta subunit of the F1F0-ATP synthase"/>
    <property type="match status" value="1"/>
</dbReference>
<evidence type="ECO:0000313" key="9">
    <source>
        <dbReference type="Proteomes" id="UP000711407"/>
    </source>
</evidence>
<dbReference type="GO" id="GO:0046933">
    <property type="term" value="F:proton-transporting ATP synthase activity, rotational mechanism"/>
    <property type="evidence" value="ECO:0007669"/>
    <property type="project" value="UniProtKB-UniRule"/>
</dbReference>
<evidence type="ECO:0000256" key="6">
    <source>
        <dbReference type="ARBA" id="ARBA00023310"/>
    </source>
</evidence>
<keyword evidence="4 7" id="KW-0406">Ion transport</keyword>
<comment type="function">
    <text evidence="7">F(1)F(0) ATP synthase produces ATP from ADP in the presence of a proton or sodium gradient. F-type ATPases consist of two structural domains, F(1) containing the extramembraneous catalytic core and F(0) containing the membrane proton channel, linked together by a central stalk and a peripheral stalk. During catalysis, ATP synthesis in the catalytic domain of F(1) is coupled via a rotary mechanism of the central stalk subunits to proton translocation.</text>
</comment>
<comment type="function">
    <text evidence="7">This protein is part of the stalk that links CF(0) to CF(1). It either transmits conformational changes from CF(0) to CF(1) or is implicated in proton conduction.</text>
</comment>
<accession>A0A921E9T5</accession>
<dbReference type="InterPro" id="IPR000711">
    <property type="entry name" value="ATPase_OSCP/dsu"/>
</dbReference>
<reference evidence="8" key="2">
    <citation type="submission" date="2021-09" db="EMBL/GenBank/DDBJ databases">
        <authorList>
            <person name="Gilroy R."/>
        </authorList>
    </citation>
    <scope>NUCLEOTIDE SEQUENCE</scope>
    <source>
        <strain evidence="8">4100</strain>
    </source>
</reference>
<evidence type="ECO:0000256" key="2">
    <source>
        <dbReference type="ARBA" id="ARBA00022448"/>
    </source>
</evidence>
<sequence>MNDGLIPRRYAKALYKFAFEKGHDATVYRLMTDLCANFAAQPALQSTMANPFVTDRAKQQLVVTACGLSKPDKVLADFLHMLADNKRLPMLYSIALAYLDTYRHAHNIHQVTVTSAVALDKAIQKRITDVIQKQIGPDGSMEYSSIVDPDIIGGFIVAIDNDRLDASIATELKQLKLNLLQ</sequence>
<organism evidence="8 9">
    <name type="scientific">Candidatus Amulumruptor caecigallinarius</name>
    <dbReference type="NCBI Taxonomy" id="2109911"/>
    <lineage>
        <taxon>Bacteria</taxon>
        <taxon>Pseudomonadati</taxon>
        <taxon>Bacteroidota</taxon>
        <taxon>Bacteroidia</taxon>
        <taxon>Bacteroidales</taxon>
        <taxon>Muribaculaceae</taxon>
        <taxon>Candidatus Amulumruptor</taxon>
    </lineage>
</organism>
<dbReference type="GO" id="GO:0005886">
    <property type="term" value="C:plasma membrane"/>
    <property type="evidence" value="ECO:0007669"/>
    <property type="project" value="UniProtKB-SubCell"/>
</dbReference>
<keyword evidence="5 7" id="KW-0472">Membrane</keyword>
<keyword evidence="7" id="KW-0139">CF(1)</keyword>
<evidence type="ECO:0000256" key="7">
    <source>
        <dbReference type="HAMAP-Rule" id="MF_01416"/>
    </source>
</evidence>
<evidence type="ECO:0000256" key="4">
    <source>
        <dbReference type="ARBA" id="ARBA00023065"/>
    </source>
</evidence>
<name>A0A921E9T5_9BACT</name>
<comment type="caution">
    <text evidence="8">The sequence shown here is derived from an EMBL/GenBank/DDBJ whole genome shotgun (WGS) entry which is preliminary data.</text>
</comment>
<keyword evidence="2 7" id="KW-0813">Transport</keyword>
<dbReference type="InterPro" id="IPR026015">
    <property type="entry name" value="ATP_synth_OSCP/delta_N_sf"/>
</dbReference>
<evidence type="ECO:0000313" key="8">
    <source>
        <dbReference type="EMBL" id="HJE39885.1"/>
    </source>
</evidence>
<comment type="similarity">
    <text evidence="7">Belongs to the ATPase delta chain family.</text>
</comment>
<gene>
    <name evidence="7 8" type="primary">atpH</name>
    <name evidence="8" type="ORF">K8V47_09035</name>
</gene>
<dbReference type="Proteomes" id="UP000711407">
    <property type="component" value="Unassembled WGS sequence"/>
</dbReference>
<evidence type="ECO:0000256" key="1">
    <source>
        <dbReference type="ARBA" id="ARBA00004370"/>
    </source>
</evidence>